<dbReference type="Pfam" id="PF02498">
    <property type="entry name" value="Bro-N"/>
    <property type="match status" value="1"/>
</dbReference>
<keyword evidence="3" id="KW-1185">Reference proteome</keyword>
<protein>
    <submittedName>
        <fullName evidence="2">BRO family, N-terminal domain protein</fullName>
    </submittedName>
</protein>
<dbReference type="Pfam" id="PF03374">
    <property type="entry name" value="ANT"/>
    <property type="match status" value="1"/>
</dbReference>
<dbReference type="SMART" id="SM01040">
    <property type="entry name" value="Bro-N"/>
    <property type="match status" value="1"/>
</dbReference>
<dbReference type="HOGENOM" id="CLU_046670_0_1_9"/>
<dbReference type="STRING" id="862517.HMPREF9225_0464"/>
<dbReference type="InterPro" id="IPR003497">
    <property type="entry name" value="BRO_N_domain"/>
</dbReference>
<accession>E0NJX5</accession>
<proteinExistence type="predicted"/>
<dbReference type="GO" id="GO:0003677">
    <property type="term" value="F:DNA binding"/>
    <property type="evidence" value="ECO:0007669"/>
    <property type="project" value="InterPro"/>
</dbReference>
<dbReference type="EMBL" id="AEEH01000019">
    <property type="protein sequence ID" value="EFM25920.1"/>
    <property type="molecule type" value="Genomic_DNA"/>
</dbReference>
<evidence type="ECO:0000313" key="3">
    <source>
        <dbReference type="Proteomes" id="UP000003280"/>
    </source>
</evidence>
<sequence>MDLKVNFIRKTKEVFMNIEIFRNSEFKDIRTMVMNGEPWFVGKDIAENLGYSNSSKAVINHVETEDKQFIMLDLADSQNGNVPKGQTKTAVINESGLYSLILSSKLPQAKKFKRWVTSEVLPSIRRHGMYATDELLDNPDLFILVLEELKRERQEKLILKQQNLEMKPKASYYDIVLSCKEAVAITVISKDYGWSARKMNKKLHELGVQFKQGNIWLLYQDYAEEGYTCTKTYSFNKGNGEVGTKIHTYWTQKGRLFIYNLLKSEGYVPLIEIKEAA</sequence>
<reference evidence="2 3" key="1">
    <citation type="submission" date="2010-07" db="EMBL/GenBank/DDBJ databases">
        <authorList>
            <person name="Muzny D."/>
            <person name="Qin X."/>
            <person name="Deng J."/>
            <person name="Jiang H."/>
            <person name="Liu Y."/>
            <person name="Qu J."/>
            <person name="Song X.-Z."/>
            <person name="Zhang L."/>
            <person name="Thornton R."/>
            <person name="Coyle M."/>
            <person name="Francisco L."/>
            <person name="Jackson L."/>
            <person name="Javaid M."/>
            <person name="Korchina V."/>
            <person name="Kovar C."/>
            <person name="Mata R."/>
            <person name="Mathew T."/>
            <person name="Ngo R."/>
            <person name="Nguyen L."/>
            <person name="Nguyen N."/>
            <person name="Okwuonu G."/>
            <person name="Ongeri F."/>
            <person name="Pham C."/>
            <person name="Simmons D."/>
            <person name="Wilczek-Boney K."/>
            <person name="Hale W."/>
            <person name="Jakkamsetti A."/>
            <person name="Pham P."/>
            <person name="Ruth R."/>
            <person name="San Lucas F."/>
            <person name="Warren J."/>
            <person name="Zhang J."/>
            <person name="Zhao Z."/>
            <person name="Zhou C."/>
            <person name="Zhu D."/>
            <person name="Lee S."/>
            <person name="Bess C."/>
            <person name="Blankenburg K."/>
            <person name="Forbes L."/>
            <person name="Fu Q."/>
            <person name="Gubbala S."/>
            <person name="Hirani K."/>
            <person name="Jayaseelan J.C."/>
            <person name="Lara F."/>
            <person name="Munidasa M."/>
            <person name="Palculict T."/>
            <person name="Patil S."/>
            <person name="Pu L.-L."/>
            <person name="Saada N."/>
            <person name="Tang L."/>
            <person name="Weissenberger G."/>
            <person name="Zhu Y."/>
            <person name="Hemphill L."/>
            <person name="Shang Y."/>
            <person name="Youmans B."/>
            <person name="Ayvaz T."/>
            <person name="Ross M."/>
            <person name="Santibanez J."/>
            <person name="Aqrawi P."/>
            <person name="Gross S."/>
            <person name="Joshi V."/>
            <person name="Fowler G."/>
            <person name="Nazareth L."/>
            <person name="Reid J."/>
            <person name="Worley K."/>
            <person name="Petrosino J."/>
            <person name="Highlander S."/>
            <person name="Gibbs R."/>
        </authorList>
    </citation>
    <scope>NUCLEOTIDE SEQUENCE [LARGE SCALE GENOMIC DNA]</scope>
    <source>
        <strain evidence="2 3">ATCC BAA-1640</strain>
    </source>
</reference>
<comment type="caution">
    <text evidence="2">The sequence shown here is derived from an EMBL/GenBank/DDBJ whole genome shotgun (WGS) entry which is preliminary data.</text>
</comment>
<evidence type="ECO:0000259" key="1">
    <source>
        <dbReference type="PROSITE" id="PS51750"/>
    </source>
</evidence>
<organism evidence="2 3">
    <name type="scientific">Peptoniphilus duerdenii ATCC BAA-1640</name>
    <dbReference type="NCBI Taxonomy" id="862517"/>
    <lineage>
        <taxon>Bacteria</taxon>
        <taxon>Bacillati</taxon>
        <taxon>Bacillota</taxon>
        <taxon>Tissierellia</taxon>
        <taxon>Tissierellales</taxon>
        <taxon>Peptoniphilaceae</taxon>
        <taxon>Peptoniphilus</taxon>
    </lineage>
</organism>
<evidence type="ECO:0000313" key="2">
    <source>
        <dbReference type="EMBL" id="EFM25920.1"/>
    </source>
</evidence>
<dbReference type="InterPro" id="IPR005039">
    <property type="entry name" value="Ant_C"/>
</dbReference>
<feature type="domain" description="Bro-N" evidence="1">
    <location>
        <begin position="15"/>
        <end position="128"/>
    </location>
</feature>
<dbReference type="eggNOG" id="COG3617">
    <property type="taxonomic scope" value="Bacteria"/>
</dbReference>
<dbReference type="PROSITE" id="PS51750">
    <property type="entry name" value="BRO_N"/>
    <property type="match status" value="1"/>
</dbReference>
<gene>
    <name evidence="2" type="ORF">HMPREF9225_0464</name>
</gene>
<dbReference type="PANTHER" id="PTHR36180">
    <property type="entry name" value="DNA-BINDING PROTEIN-RELATED-RELATED"/>
    <property type="match status" value="1"/>
</dbReference>
<dbReference type="PANTHER" id="PTHR36180:SF2">
    <property type="entry name" value="BRO FAMILY PROTEIN"/>
    <property type="match status" value="1"/>
</dbReference>
<dbReference type="Proteomes" id="UP000003280">
    <property type="component" value="Unassembled WGS sequence"/>
</dbReference>
<dbReference type="eggNOG" id="COG3645">
    <property type="taxonomic scope" value="Bacteria"/>
</dbReference>
<name>E0NJX5_9FIRM</name>
<dbReference type="AlphaFoldDB" id="E0NJX5"/>